<dbReference type="GeneID" id="116660486"/>
<dbReference type="RefSeq" id="XP_032325956.1">
    <property type="nucleotide sequence ID" value="XM_032470065.1"/>
</dbReference>
<evidence type="ECO:0000313" key="3">
    <source>
        <dbReference type="Proteomes" id="UP000694856"/>
    </source>
</evidence>
<dbReference type="AlphaFoldDB" id="A0A8B8S6U5"/>
<keyword evidence="2" id="KW-0812">Transmembrane</keyword>
<gene>
    <name evidence="4" type="primary">LOC116660486</name>
</gene>
<feature type="region of interest" description="Disordered" evidence="1">
    <location>
        <begin position="92"/>
        <end position="165"/>
    </location>
</feature>
<reference evidence="4" key="1">
    <citation type="submission" date="2025-08" db="UniProtKB">
        <authorList>
            <consortium name="RefSeq"/>
        </authorList>
    </citation>
    <scope>IDENTIFICATION</scope>
    <source>
        <tissue evidence="4">Ear skin</tissue>
    </source>
</reference>
<feature type="compositionally biased region" description="Basic and acidic residues" evidence="1">
    <location>
        <begin position="152"/>
        <end position="161"/>
    </location>
</feature>
<accession>A0A8B8S6U5</accession>
<dbReference type="KEGG" id="cfr:116660486"/>
<keyword evidence="2" id="KW-1133">Transmembrane helix</keyword>
<evidence type="ECO:0000313" key="4">
    <source>
        <dbReference type="RefSeq" id="XP_032325956.1"/>
    </source>
</evidence>
<keyword evidence="3" id="KW-1185">Reference proteome</keyword>
<name>A0A8B8S6U5_CAMFR</name>
<dbReference type="Proteomes" id="UP000694856">
    <property type="component" value="Chromosome 29"/>
</dbReference>
<protein>
    <submittedName>
        <fullName evidence="4">Shadow of prion protein-like</fullName>
    </submittedName>
</protein>
<feature type="compositionally biased region" description="Low complexity" evidence="1">
    <location>
        <begin position="24"/>
        <end position="40"/>
    </location>
</feature>
<feature type="region of interest" description="Disordered" evidence="1">
    <location>
        <begin position="1"/>
        <end position="47"/>
    </location>
</feature>
<proteinExistence type="predicted"/>
<evidence type="ECO:0000256" key="1">
    <source>
        <dbReference type="SAM" id="MobiDB-lite"/>
    </source>
</evidence>
<sequence length="193" mass="19912">MPGAPDVRWRRAGAGAGAARREPAAGARGPAASGARGVPGARRRWRAGAAAAAAAAAAAVAAAAAAAAAARGLSRGGADALVLGNYRIKLESSEITQRSDAEEAAPGPGDLETRQSPRSPPANSAPVDSAPRPRPPSQLRSPLCVLFSPRHRAAEGPDRPTRTYIQTLPDTAGSKRIKEIWSDMKKISQDYRL</sequence>
<organism evidence="3 4">
    <name type="scientific">Camelus ferus</name>
    <name type="common">Wild bactrian camel</name>
    <name type="synonym">Camelus bactrianus ferus</name>
    <dbReference type="NCBI Taxonomy" id="419612"/>
    <lineage>
        <taxon>Eukaryota</taxon>
        <taxon>Metazoa</taxon>
        <taxon>Chordata</taxon>
        <taxon>Craniata</taxon>
        <taxon>Vertebrata</taxon>
        <taxon>Euteleostomi</taxon>
        <taxon>Mammalia</taxon>
        <taxon>Eutheria</taxon>
        <taxon>Laurasiatheria</taxon>
        <taxon>Artiodactyla</taxon>
        <taxon>Tylopoda</taxon>
        <taxon>Camelidae</taxon>
        <taxon>Camelus</taxon>
    </lineage>
</organism>
<feature type="compositionally biased region" description="Basic and acidic residues" evidence="1">
    <location>
        <begin position="92"/>
        <end position="101"/>
    </location>
</feature>
<evidence type="ECO:0000256" key="2">
    <source>
        <dbReference type="SAM" id="Phobius"/>
    </source>
</evidence>
<keyword evidence="2" id="KW-0472">Membrane</keyword>
<feature type="transmembrane region" description="Helical" evidence="2">
    <location>
        <begin position="49"/>
        <end position="70"/>
    </location>
</feature>